<reference evidence="12 13" key="1">
    <citation type="submission" date="2024-02" db="EMBL/GenBank/DDBJ databases">
        <authorList>
            <person name="Daric V."/>
            <person name="Darras S."/>
        </authorList>
    </citation>
    <scope>NUCLEOTIDE SEQUENCE [LARGE SCALE GENOMIC DNA]</scope>
</reference>
<dbReference type="InterPro" id="IPR011989">
    <property type="entry name" value="ARM-like"/>
</dbReference>
<dbReference type="InterPro" id="IPR013083">
    <property type="entry name" value="Znf_RING/FYVE/PHD"/>
</dbReference>
<name>A0ABP0F3C9_CLALP</name>
<evidence type="ECO:0000259" key="11">
    <source>
        <dbReference type="PROSITE" id="PS50178"/>
    </source>
</evidence>
<keyword evidence="3 10" id="KW-0812">Transmembrane</keyword>
<keyword evidence="6" id="KW-0862">Zinc</keyword>
<dbReference type="PROSITE" id="PS50178">
    <property type="entry name" value="ZF_FYVE"/>
    <property type="match status" value="1"/>
</dbReference>
<feature type="transmembrane region" description="Helical" evidence="10">
    <location>
        <begin position="300"/>
        <end position="320"/>
    </location>
</feature>
<gene>
    <name evidence="12" type="ORF">CVLEPA_LOCUS2445</name>
</gene>
<dbReference type="InterPro" id="IPR000306">
    <property type="entry name" value="Znf_FYVE"/>
</dbReference>
<comment type="subcellular location">
    <subcellularLocation>
        <location evidence="1">Membrane</location>
        <topology evidence="1">Multi-pass membrane protein</topology>
    </subcellularLocation>
</comment>
<dbReference type="Gene3D" id="1.25.10.10">
    <property type="entry name" value="Leucine-rich Repeat Variant"/>
    <property type="match status" value="1"/>
</dbReference>
<evidence type="ECO:0000313" key="13">
    <source>
        <dbReference type="Proteomes" id="UP001642483"/>
    </source>
</evidence>
<evidence type="ECO:0000256" key="8">
    <source>
        <dbReference type="ARBA" id="ARBA00023136"/>
    </source>
</evidence>
<dbReference type="Gene3D" id="3.30.40.10">
    <property type="entry name" value="Zinc/RING finger domain, C3HC4 (zinc finger)"/>
    <property type="match status" value="1"/>
</dbReference>
<feature type="transmembrane region" description="Helical" evidence="10">
    <location>
        <begin position="117"/>
        <end position="134"/>
    </location>
</feature>
<dbReference type="Pfam" id="PF01363">
    <property type="entry name" value="FYVE"/>
    <property type="match status" value="1"/>
</dbReference>
<feature type="transmembrane region" description="Helical" evidence="10">
    <location>
        <begin position="141"/>
        <end position="162"/>
    </location>
</feature>
<evidence type="ECO:0000256" key="4">
    <source>
        <dbReference type="ARBA" id="ARBA00022723"/>
    </source>
</evidence>
<evidence type="ECO:0000256" key="9">
    <source>
        <dbReference type="PROSITE-ProRule" id="PRU00091"/>
    </source>
</evidence>
<keyword evidence="7 10" id="KW-1133">Transmembrane helix</keyword>
<organism evidence="12 13">
    <name type="scientific">Clavelina lepadiformis</name>
    <name type="common">Light-bulb sea squirt</name>
    <name type="synonym">Ascidia lepadiformis</name>
    <dbReference type="NCBI Taxonomy" id="159417"/>
    <lineage>
        <taxon>Eukaryota</taxon>
        <taxon>Metazoa</taxon>
        <taxon>Chordata</taxon>
        <taxon>Tunicata</taxon>
        <taxon>Ascidiacea</taxon>
        <taxon>Aplousobranchia</taxon>
        <taxon>Clavelinidae</taxon>
        <taxon>Clavelina</taxon>
    </lineage>
</organism>
<evidence type="ECO:0000256" key="6">
    <source>
        <dbReference type="ARBA" id="ARBA00022833"/>
    </source>
</evidence>
<feature type="transmembrane region" description="Helical" evidence="10">
    <location>
        <begin position="267"/>
        <end position="288"/>
    </location>
</feature>
<evidence type="ECO:0000256" key="1">
    <source>
        <dbReference type="ARBA" id="ARBA00004141"/>
    </source>
</evidence>
<dbReference type="InterPro" id="IPR011011">
    <property type="entry name" value="Znf_FYVE_PHD"/>
</dbReference>
<dbReference type="EMBL" id="CAWYQH010000001">
    <property type="protein sequence ID" value="CAK8672757.1"/>
    <property type="molecule type" value="Genomic_DNA"/>
</dbReference>
<proteinExistence type="inferred from homology"/>
<dbReference type="InterPro" id="IPR016024">
    <property type="entry name" value="ARM-type_fold"/>
</dbReference>
<feature type="transmembrane region" description="Helical" evidence="10">
    <location>
        <begin position="182"/>
        <end position="207"/>
    </location>
</feature>
<keyword evidence="4" id="KW-0479">Metal-binding</keyword>
<evidence type="ECO:0000256" key="10">
    <source>
        <dbReference type="SAM" id="Phobius"/>
    </source>
</evidence>
<dbReference type="SMART" id="SM00064">
    <property type="entry name" value="FYVE"/>
    <property type="match status" value="1"/>
</dbReference>
<keyword evidence="5 9" id="KW-0863">Zinc-finger</keyword>
<evidence type="ECO:0000256" key="3">
    <source>
        <dbReference type="ARBA" id="ARBA00022692"/>
    </source>
</evidence>
<dbReference type="PANTHER" id="PTHR12995">
    <property type="entry name" value="FI21814P1"/>
    <property type="match status" value="1"/>
</dbReference>
<protein>
    <recommendedName>
        <fullName evidence="11">FYVE-type domain-containing protein</fullName>
    </recommendedName>
</protein>
<comment type="similarity">
    <text evidence="2">Belongs to the TMEM39 family.</text>
</comment>
<evidence type="ECO:0000256" key="2">
    <source>
        <dbReference type="ARBA" id="ARBA00010737"/>
    </source>
</evidence>
<evidence type="ECO:0000256" key="7">
    <source>
        <dbReference type="ARBA" id="ARBA00022989"/>
    </source>
</evidence>
<comment type="caution">
    <text evidence="12">The sequence shown here is derived from an EMBL/GenBank/DDBJ whole genome shotgun (WGS) entry which is preliminary data.</text>
</comment>
<dbReference type="PANTHER" id="PTHR12995:SF4">
    <property type="entry name" value="FI21814P1"/>
    <property type="match status" value="1"/>
</dbReference>
<dbReference type="Pfam" id="PF10271">
    <property type="entry name" value="Tmp39"/>
    <property type="match status" value="1"/>
</dbReference>
<feature type="transmembrane region" description="Helical" evidence="10">
    <location>
        <begin position="75"/>
        <end position="97"/>
    </location>
</feature>
<dbReference type="SUPFAM" id="SSF57903">
    <property type="entry name" value="FYVE/PHD zinc finger"/>
    <property type="match status" value="1"/>
</dbReference>
<keyword evidence="8 10" id="KW-0472">Membrane</keyword>
<accession>A0ABP0F3C9</accession>
<keyword evidence="13" id="KW-1185">Reference proteome</keyword>
<evidence type="ECO:0000313" key="12">
    <source>
        <dbReference type="EMBL" id="CAK8672757.1"/>
    </source>
</evidence>
<dbReference type="SUPFAM" id="SSF48371">
    <property type="entry name" value="ARM repeat"/>
    <property type="match status" value="1"/>
</dbReference>
<dbReference type="InterPro" id="IPR017455">
    <property type="entry name" value="Znf_FYVE-rel"/>
</dbReference>
<evidence type="ECO:0000256" key="5">
    <source>
        <dbReference type="ARBA" id="ARBA00022771"/>
    </source>
</evidence>
<dbReference type="Proteomes" id="UP001642483">
    <property type="component" value="Unassembled WGS sequence"/>
</dbReference>
<dbReference type="InterPro" id="IPR019397">
    <property type="entry name" value="Uncharacterised_TMEM39"/>
</dbReference>
<sequence>MPGRRNVGRQLTGKPRAQISQIQGLQNEGLTGASFNSQDHLRQSEHALNDDSLQTSTSVISNLSTMNGFAFETFFLLYAVMALFSQQLYIYRTVWWYPKTLPPSSTTVNFHLIDKNLTAFVVLLFARRLLWLLLWQYVKPLFSGATFTALWVVICFGVFGVWSLELLKNILALLVEVTWCKLMFLCYPILLWIPLNGLCLGCIGYTFSLGNNSCGKHQSFLWKRSCEKQHFGDDRSNILDFAWASNPSPEQIRERIKDLTYDVNSRLMEIIFGSMVCSYYAGLIPMFFTKPQQSYDVSWSLQHATLIFINSFVMLASYLLPSHYLHMLHKSALLLGGYHRYSKELHTTMLGDDSIDDWSPHHVFQQGNKVKFEGSVFVAVGKHNVAYPTNRASKSYLGVMFRIDGIETCPASVASGSNIGFQSTPFQLSKPRWVSDDDVNCCAICKNRFNQIRRRHHCRCCGKVLCNKCCTEKVPLPQYGLDNPERVCSACLPTASCVTMSYSSDPAFQLKAVTGLSSLCRDNPAAVVALGGAHLLLFLAKKAAGRLQTVTHVANGLHTLSRHECLTVWLADVGALAAISNMLTLASENMSESSLSLLVDALGALRILVKTNESLKVLAFNAGCFPVLLTLSNHTDSGVALTATITLCLLAESPQNHNAIINQSKALRLLLLKVIQTADEQVKEHVLRIMVVLSAGNNDVKHIISSEDTSCGGVFAQALNSKPKNLQILASASCVIANLATYERDQVLLQSSLCAVLEQLKYSHPEYVLMELIRAAANFSAHLAHANTVLLSIDHVVGFLSNNGSQVNNYAVRCIFNLLRHCSRDTIKALCRNGITDFLLRLTEMKAVMDQTVDALNKAAPPIKL</sequence>
<feature type="domain" description="FYVE-type" evidence="11">
    <location>
        <begin position="436"/>
        <end position="496"/>
    </location>
</feature>